<keyword evidence="1" id="KW-1133">Transmembrane helix</keyword>
<protein>
    <submittedName>
        <fullName evidence="3">Uncharacterized membrane protein YccF (DUF307 family)</fullName>
    </submittedName>
</protein>
<accession>A0A4V3GLH8</accession>
<keyword evidence="1" id="KW-0812">Transmembrane</keyword>
<comment type="caution">
    <text evidence="3">The sequence shown here is derived from an EMBL/GenBank/DDBJ whole genome shotgun (WGS) entry which is preliminary data.</text>
</comment>
<dbReference type="Proteomes" id="UP000294498">
    <property type="component" value="Unassembled WGS sequence"/>
</dbReference>
<dbReference type="InterPro" id="IPR052937">
    <property type="entry name" value="Inner_membrane_protein"/>
</dbReference>
<dbReference type="AlphaFoldDB" id="A0A4V3GLH8"/>
<evidence type="ECO:0000313" key="3">
    <source>
        <dbReference type="EMBL" id="TDW99592.1"/>
    </source>
</evidence>
<keyword evidence="4" id="KW-1185">Reference proteome</keyword>
<keyword evidence="1" id="KW-0472">Membrane</keyword>
<organism evidence="3 4">
    <name type="scientific">Dinghuibacter silviterrae</name>
    <dbReference type="NCBI Taxonomy" id="1539049"/>
    <lineage>
        <taxon>Bacteria</taxon>
        <taxon>Pseudomonadati</taxon>
        <taxon>Bacteroidota</taxon>
        <taxon>Chitinophagia</taxon>
        <taxon>Chitinophagales</taxon>
        <taxon>Chitinophagaceae</taxon>
        <taxon>Dinghuibacter</taxon>
    </lineage>
</organism>
<dbReference type="GO" id="GO:0005886">
    <property type="term" value="C:plasma membrane"/>
    <property type="evidence" value="ECO:0007669"/>
    <property type="project" value="TreeGrafter"/>
</dbReference>
<feature type="transmembrane region" description="Helical" evidence="1">
    <location>
        <begin position="6"/>
        <end position="24"/>
    </location>
</feature>
<dbReference type="PIRSF" id="PIRSF028777">
    <property type="entry name" value="UCP028777"/>
    <property type="match status" value="1"/>
</dbReference>
<dbReference type="RefSeq" id="WP_133990423.1">
    <property type="nucleotide sequence ID" value="NZ_SODV01000001.1"/>
</dbReference>
<evidence type="ECO:0000313" key="4">
    <source>
        <dbReference type="Proteomes" id="UP000294498"/>
    </source>
</evidence>
<feature type="transmembrane region" description="Helical" evidence="1">
    <location>
        <begin position="72"/>
        <end position="100"/>
    </location>
</feature>
<feature type="domain" description="Inner membrane component" evidence="2">
    <location>
        <begin position="69"/>
        <end position="119"/>
    </location>
</feature>
<reference evidence="3 4" key="1">
    <citation type="submission" date="2019-03" db="EMBL/GenBank/DDBJ databases">
        <title>Genomic Encyclopedia of Type Strains, Phase IV (KMG-IV): sequencing the most valuable type-strain genomes for metagenomic binning, comparative biology and taxonomic classification.</title>
        <authorList>
            <person name="Goeker M."/>
        </authorList>
    </citation>
    <scope>NUCLEOTIDE SEQUENCE [LARGE SCALE GENOMIC DNA]</scope>
    <source>
        <strain evidence="3 4">DSM 100059</strain>
    </source>
</reference>
<name>A0A4V3GLH8_9BACT</name>
<gene>
    <name evidence="3" type="ORF">EDB95_0602</name>
</gene>
<dbReference type="InterPro" id="IPR005185">
    <property type="entry name" value="YccF"/>
</dbReference>
<evidence type="ECO:0000256" key="1">
    <source>
        <dbReference type="SAM" id="Phobius"/>
    </source>
</evidence>
<dbReference type="EMBL" id="SODV01000001">
    <property type="protein sequence ID" value="TDW99592.1"/>
    <property type="molecule type" value="Genomic_DNA"/>
</dbReference>
<dbReference type="PANTHER" id="PTHR42903:SF1">
    <property type="entry name" value="INNER MEMBRANE PROTEIN YCCF"/>
    <property type="match status" value="1"/>
</dbReference>
<dbReference type="NCBIfam" id="NF008740">
    <property type="entry name" value="PRK11770.1-2"/>
    <property type="match status" value="1"/>
</dbReference>
<dbReference type="Pfam" id="PF03733">
    <property type="entry name" value="YccF"/>
    <property type="match status" value="2"/>
</dbReference>
<proteinExistence type="predicted"/>
<dbReference type="OrthoDB" id="9790567at2"/>
<evidence type="ECO:0000259" key="2">
    <source>
        <dbReference type="Pfam" id="PF03733"/>
    </source>
</evidence>
<dbReference type="InterPro" id="IPR031308">
    <property type="entry name" value="UCP028777"/>
</dbReference>
<feature type="domain" description="Inner membrane component" evidence="2">
    <location>
        <begin position="4"/>
        <end position="54"/>
    </location>
</feature>
<dbReference type="PANTHER" id="PTHR42903">
    <property type="entry name" value="INNER MEMBRANE PROTEIN YCCF"/>
    <property type="match status" value="1"/>
</dbReference>
<sequence length="123" mass="13287">MNLLGNLIWILCGGFFASLGYLFGGFLLCCTIIGIPFGVQCFKLAYIVLWPFGKQVVSRPSATGCLSPLFNLVWLLCGGLYTALMHLVFGCLLAITIIGLPFAAQHFKLIPLALMPFGKDVVG</sequence>